<dbReference type="PANTHER" id="PTHR47117">
    <property type="entry name" value="STAR-RELATED LIPID TRANSFER PROTEIN 9"/>
    <property type="match status" value="1"/>
</dbReference>
<dbReference type="Gene3D" id="2.60.200.20">
    <property type="match status" value="1"/>
</dbReference>
<evidence type="ECO:0000256" key="20">
    <source>
        <dbReference type="SAM" id="MobiDB-lite"/>
    </source>
</evidence>
<dbReference type="Pfam" id="PF00225">
    <property type="entry name" value="Kinesin"/>
    <property type="match status" value="2"/>
</dbReference>
<evidence type="ECO:0000256" key="2">
    <source>
        <dbReference type="ARBA" id="ARBA00004250"/>
    </source>
</evidence>
<dbReference type="SUPFAM" id="SSF52540">
    <property type="entry name" value="P-loop containing nucleoside triphosphate hydrolases"/>
    <property type="match status" value="1"/>
</dbReference>
<feature type="compositionally biased region" description="Low complexity" evidence="20">
    <location>
        <begin position="1707"/>
        <end position="1725"/>
    </location>
</feature>
<evidence type="ECO:0000259" key="23">
    <source>
        <dbReference type="PROSITE" id="PS50067"/>
    </source>
</evidence>
<dbReference type="PROSITE" id="PS50003">
    <property type="entry name" value="PH_DOMAIN"/>
    <property type="match status" value="1"/>
</dbReference>
<dbReference type="FunFam" id="2.30.29.30:FF:000023">
    <property type="entry name" value="Kinesin family member 1B"/>
    <property type="match status" value="1"/>
</dbReference>
<feature type="compositionally biased region" description="Basic and acidic residues" evidence="20">
    <location>
        <begin position="1857"/>
        <end position="1874"/>
    </location>
</feature>
<dbReference type="InterPro" id="IPR032405">
    <property type="entry name" value="Kinesin_assoc"/>
</dbReference>
<dbReference type="SMART" id="SM00240">
    <property type="entry name" value="FHA"/>
    <property type="match status" value="1"/>
</dbReference>
<dbReference type="OrthoDB" id="3176171at2759"/>
<dbReference type="EC" id="5.6.1.3" evidence="17"/>
<dbReference type="GO" id="GO:0005874">
    <property type="term" value="C:microtubule"/>
    <property type="evidence" value="ECO:0007669"/>
    <property type="project" value="UniProtKB-KW"/>
</dbReference>
<keyword evidence="13" id="KW-0413">Isomerase</keyword>
<keyword evidence="12" id="KW-0206">Cytoskeleton</keyword>
<feature type="coiled-coil region" evidence="19">
    <location>
        <begin position="733"/>
        <end position="782"/>
    </location>
</feature>
<evidence type="ECO:0000256" key="11">
    <source>
        <dbReference type="ARBA" id="ARBA00023175"/>
    </source>
</evidence>
<dbReference type="EMBL" id="JADDUC020000011">
    <property type="protein sequence ID" value="KAI1235712.1"/>
    <property type="molecule type" value="Genomic_DNA"/>
</dbReference>
<organism evidence="24">
    <name type="scientific">Lamprotornis superbus</name>
    <dbReference type="NCBI Taxonomy" id="245042"/>
    <lineage>
        <taxon>Eukaryota</taxon>
        <taxon>Metazoa</taxon>
        <taxon>Chordata</taxon>
        <taxon>Craniata</taxon>
        <taxon>Vertebrata</taxon>
        <taxon>Euteleostomi</taxon>
        <taxon>Archelosauria</taxon>
        <taxon>Archosauria</taxon>
        <taxon>Dinosauria</taxon>
        <taxon>Saurischia</taxon>
        <taxon>Theropoda</taxon>
        <taxon>Coelurosauria</taxon>
        <taxon>Aves</taxon>
        <taxon>Neognathae</taxon>
        <taxon>Neoaves</taxon>
        <taxon>Telluraves</taxon>
        <taxon>Australaves</taxon>
        <taxon>Passeriformes</taxon>
        <taxon>Sturnidae</taxon>
        <taxon>Lamprotornis</taxon>
    </lineage>
</organism>
<keyword evidence="7 18" id="KW-0067">ATP-binding</keyword>
<dbReference type="Gene3D" id="6.10.250.2520">
    <property type="match status" value="1"/>
</dbReference>
<evidence type="ECO:0000256" key="13">
    <source>
        <dbReference type="ARBA" id="ARBA00023235"/>
    </source>
</evidence>
<proteinExistence type="inferred from homology"/>
<keyword evidence="8" id="KW-0770">Synapse</keyword>
<evidence type="ECO:0000313" key="25">
    <source>
        <dbReference type="EMBL" id="KAI1235712.1"/>
    </source>
</evidence>
<feature type="region of interest" description="Disordered" evidence="20">
    <location>
        <begin position="1091"/>
        <end position="1128"/>
    </location>
</feature>
<evidence type="ECO:0000256" key="9">
    <source>
        <dbReference type="ARBA" id="ARBA00023054"/>
    </source>
</evidence>
<evidence type="ECO:0000256" key="17">
    <source>
        <dbReference type="ARBA" id="ARBA00066390"/>
    </source>
</evidence>
<feature type="region of interest" description="Disordered" evidence="20">
    <location>
        <begin position="786"/>
        <end position="811"/>
    </location>
</feature>
<evidence type="ECO:0000256" key="7">
    <source>
        <dbReference type="ARBA" id="ARBA00022840"/>
    </source>
</evidence>
<evidence type="ECO:0000256" key="16">
    <source>
        <dbReference type="ARBA" id="ARBA00050273"/>
    </source>
</evidence>
<dbReference type="Pfam" id="PF16183">
    <property type="entry name" value="Kinesin_assoc"/>
    <property type="match status" value="1"/>
</dbReference>
<reference evidence="25" key="3">
    <citation type="submission" date="2022-01" db="EMBL/GenBank/DDBJ databases">
        <authorList>
            <person name="Rubenstein D.R."/>
        </authorList>
    </citation>
    <scope>NUCLEOTIDE SEQUENCE</scope>
    <source>
        <strain evidence="25">SS15</strain>
        <tissue evidence="25">Liver</tissue>
    </source>
</reference>
<evidence type="ECO:0000259" key="22">
    <source>
        <dbReference type="PROSITE" id="PS50006"/>
    </source>
</evidence>
<evidence type="ECO:0000256" key="3">
    <source>
        <dbReference type="ARBA" id="ARBA00022490"/>
    </source>
</evidence>
<protein>
    <recommendedName>
        <fullName evidence="17">plus-end-directed kinesin ATPase</fullName>
        <ecNumber evidence="17">5.6.1.3</ecNumber>
    </recommendedName>
</protein>
<dbReference type="Pfam" id="PF00169">
    <property type="entry name" value="PH"/>
    <property type="match status" value="1"/>
</dbReference>
<dbReference type="EMBL" id="JADDUC010000097">
    <property type="protein sequence ID" value="KAG0118954.1"/>
    <property type="molecule type" value="Genomic_DNA"/>
</dbReference>
<evidence type="ECO:0000256" key="8">
    <source>
        <dbReference type="ARBA" id="ARBA00023018"/>
    </source>
</evidence>
<evidence type="ECO:0000259" key="21">
    <source>
        <dbReference type="PROSITE" id="PS50003"/>
    </source>
</evidence>
<dbReference type="SUPFAM" id="SSF50729">
    <property type="entry name" value="PH domain-like"/>
    <property type="match status" value="1"/>
</dbReference>
<dbReference type="InterPro" id="IPR049780">
    <property type="entry name" value="PH_KIFIA_KIFIB"/>
</dbReference>
<feature type="compositionally biased region" description="Polar residues" evidence="20">
    <location>
        <begin position="1093"/>
        <end position="1102"/>
    </location>
</feature>
<feature type="region of interest" description="Disordered" evidence="20">
    <location>
        <begin position="1703"/>
        <end position="1747"/>
    </location>
</feature>
<dbReference type="Gene3D" id="3.40.850.10">
    <property type="entry name" value="Kinesin motor domain"/>
    <property type="match status" value="1"/>
</dbReference>
<dbReference type="InterPro" id="IPR019821">
    <property type="entry name" value="Kinesin_motor_CS"/>
</dbReference>
<dbReference type="GO" id="GO:0008017">
    <property type="term" value="F:microtubule binding"/>
    <property type="evidence" value="ECO:0007669"/>
    <property type="project" value="InterPro"/>
</dbReference>
<feature type="domain" description="FHA" evidence="22">
    <location>
        <begin position="621"/>
        <end position="677"/>
    </location>
</feature>
<keyword evidence="11 18" id="KW-0505">Motor protein</keyword>
<evidence type="ECO:0000256" key="18">
    <source>
        <dbReference type="PROSITE-ProRule" id="PRU00283"/>
    </source>
</evidence>
<dbReference type="GO" id="GO:0005524">
    <property type="term" value="F:ATP binding"/>
    <property type="evidence" value="ECO:0007669"/>
    <property type="project" value="UniProtKB-UniRule"/>
</dbReference>
<dbReference type="InterPro" id="IPR022164">
    <property type="entry name" value="Kinesin-like"/>
</dbReference>
<dbReference type="PRINTS" id="PR00380">
    <property type="entry name" value="KINESINHEAVY"/>
</dbReference>
<keyword evidence="5" id="KW-0493">Microtubule</keyword>
<dbReference type="CDD" id="cd01233">
    <property type="entry name" value="PH_KIFIA_KIFIB"/>
    <property type="match status" value="1"/>
</dbReference>
<evidence type="ECO:0000256" key="4">
    <source>
        <dbReference type="ARBA" id="ARBA00022553"/>
    </source>
</evidence>
<dbReference type="Pfam" id="PF00498">
    <property type="entry name" value="FHA"/>
    <property type="match status" value="1"/>
</dbReference>
<comment type="similarity">
    <text evidence="18">Belongs to the TRAFAC class myosin-kinesin ATPase superfamily. Kinesin family.</text>
</comment>
<dbReference type="SMART" id="SM00233">
    <property type="entry name" value="PH"/>
    <property type="match status" value="1"/>
</dbReference>
<dbReference type="InterPro" id="IPR008984">
    <property type="entry name" value="SMAD_FHA_dom_sf"/>
</dbReference>
<dbReference type="SMART" id="SM00129">
    <property type="entry name" value="KISc"/>
    <property type="match status" value="1"/>
</dbReference>
<keyword evidence="9 19" id="KW-0175">Coiled coil</keyword>
<evidence type="ECO:0000313" key="26">
    <source>
        <dbReference type="Proteomes" id="UP000618051"/>
    </source>
</evidence>
<dbReference type="InterPro" id="IPR001752">
    <property type="entry name" value="Kinesin_motor_dom"/>
</dbReference>
<dbReference type="InterPro" id="IPR049779">
    <property type="entry name" value="FHA_KIF1A"/>
</dbReference>
<feature type="compositionally biased region" description="Acidic residues" evidence="20">
    <location>
        <begin position="1116"/>
        <end position="1128"/>
    </location>
</feature>
<dbReference type="SUPFAM" id="SSF49879">
    <property type="entry name" value="SMAD/FHA domain"/>
    <property type="match status" value="1"/>
</dbReference>
<accession>A0A835TWI7</accession>
<dbReference type="PROSITE" id="PS50006">
    <property type="entry name" value="FHA_DOMAIN"/>
    <property type="match status" value="1"/>
</dbReference>
<feature type="domain" description="Kinesin motor" evidence="23">
    <location>
        <begin position="12"/>
        <end position="397"/>
    </location>
</feature>
<evidence type="ECO:0000256" key="5">
    <source>
        <dbReference type="ARBA" id="ARBA00022701"/>
    </source>
</evidence>
<keyword evidence="3" id="KW-0963">Cytoplasm</keyword>
<feature type="domain" description="PH" evidence="21">
    <location>
        <begin position="1889"/>
        <end position="1987"/>
    </location>
</feature>
<dbReference type="InterPro" id="IPR011993">
    <property type="entry name" value="PH-like_dom_sf"/>
</dbReference>
<dbReference type="InterPro" id="IPR036961">
    <property type="entry name" value="Kinesin_motor_dom_sf"/>
</dbReference>
<evidence type="ECO:0000256" key="6">
    <source>
        <dbReference type="ARBA" id="ARBA00022741"/>
    </source>
</evidence>
<dbReference type="GO" id="GO:0030658">
    <property type="term" value="C:transport vesicle membrane"/>
    <property type="evidence" value="ECO:0007669"/>
    <property type="project" value="UniProtKB-SubCell"/>
</dbReference>
<evidence type="ECO:0000256" key="15">
    <source>
        <dbReference type="ARBA" id="ARBA00034103"/>
    </source>
</evidence>
<dbReference type="PROSITE" id="PS00411">
    <property type="entry name" value="KINESIN_MOTOR_1"/>
    <property type="match status" value="1"/>
</dbReference>
<keyword evidence="4" id="KW-0597">Phosphoprotein</keyword>
<evidence type="ECO:0000256" key="14">
    <source>
        <dbReference type="ARBA" id="ARBA00023329"/>
    </source>
</evidence>
<dbReference type="GO" id="GO:0008574">
    <property type="term" value="F:plus-end-directed microtubule motor activity"/>
    <property type="evidence" value="ECO:0007669"/>
    <property type="project" value="UniProtKB-EC"/>
</dbReference>
<evidence type="ECO:0000256" key="19">
    <source>
        <dbReference type="SAM" id="Coils"/>
    </source>
</evidence>
<dbReference type="Proteomes" id="UP000618051">
    <property type="component" value="Unassembled WGS sequence"/>
</dbReference>
<dbReference type="InterPro" id="IPR027417">
    <property type="entry name" value="P-loop_NTPase"/>
</dbReference>
<dbReference type="Gene3D" id="2.30.29.30">
    <property type="entry name" value="Pleckstrin-homology domain (PH domain)/Phosphotyrosine-binding domain (PTB)"/>
    <property type="match status" value="1"/>
</dbReference>
<evidence type="ECO:0000313" key="24">
    <source>
        <dbReference type="EMBL" id="KAG0118954.1"/>
    </source>
</evidence>
<keyword evidence="14" id="KW-0968">Cytoplasmic vesicle</keyword>
<evidence type="ECO:0000256" key="1">
    <source>
        <dbReference type="ARBA" id="ARBA00004245"/>
    </source>
</evidence>
<dbReference type="InterPro" id="IPR022140">
    <property type="entry name" value="Kinesin-like_KIF1-typ"/>
</dbReference>
<comment type="subcellular location">
    <subcellularLocation>
        <location evidence="1">Cytoplasm</location>
        <location evidence="1">Cytoskeleton</location>
    </subcellularLocation>
    <subcellularLocation>
        <location evidence="2">Cytoplasmic vesicle</location>
        <location evidence="2">Secretory vesicle membrane</location>
    </subcellularLocation>
    <subcellularLocation>
        <location evidence="15">Synapse</location>
    </subcellularLocation>
</comment>
<reference evidence="24" key="1">
    <citation type="submission" date="2020-10" db="EMBL/GenBank/DDBJ databases">
        <title>Feather gene expression reveals the developmental basis of iridescence in African starlings.</title>
        <authorList>
            <person name="Rubenstein D.R."/>
        </authorList>
    </citation>
    <scope>NUCLEOTIDE SEQUENCE</scope>
    <source>
        <strain evidence="24">SS15</strain>
        <tissue evidence="24">Liver</tissue>
    </source>
</reference>
<comment type="catalytic activity">
    <reaction evidence="16">
        <text>ATP + H2O + a kinesin associated with a microtubule at position (n) = ADP + phosphate a kinesin associated with a microtubule at position (n+1, toward the plus end).</text>
        <dbReference type="EC" id="5.6.1.3"/>
    </reaction>
</comment>
<dbReference type="CDD" id="cd22726">
    <property type="entry name" value="FHA_KIF1A"/>
    <property type="match status" value="1"/>
</dbReference>
<dbReference type="CDD" id="cd01365">
    <property type="entry name" value="KISc_KIF1A_KIF1B"/>
    <property type="match status" value="1"/>
</dbReference>
<keyword evidence="6 18" id="KW-0547">Nucleotide-binding</keyword>
<feature type="non-terminal residue" evidence="24">
    <location>
        <position position="1"/>
    </location>
</feature>
<dbReference type="FunFam" id="3.40.850.10:FF:000004">
    <property type="entry name" value="Kinesin-like protein isoform 2"/>
    <property type="match status" value="1"/>
</dbReference>
<dbReference type="GO" id="GO:0045202">
    <property type="term" value="C:synapse"/>
    <property type="evidence" value="ECO:0007669"/>
    <property type="project" value="UniProtKB-SubCell"/>
</dbReference>
<dbReference type="PROSITE" id="PS50067">
    <property type="entry name" value="KINESIN_MOTOR_2"/>
    <property type="match status" value="1"/>
</dbReference>
<dbReference type="PANTHER" id="PTHR47117:SF2">
    <property type="entry name" value="KINESIN-LIKE PROTEIN KIF1A ISOFORM X1"/>
    <property type="match status" value="1"/>
</dbReference>
<dbReference type="GO" id="GO:0010970">
    <property type="term" value="P:transport along microtubule"/>
    <property type="evidence" value="ECO:0007669"/>
    <property type="project" value="UniProtKB-ARBA"/>
</dbReference>
<dbReference type="Pfam" id="PF12473">
    <property type="entry name" value="DUF3694"/>
    <property type="match status" value="1"/>
</dbReference>
<sequence>DPGVAGAMAGASVKVAVRVRPFNSREMSRESKCIIQMSGSTTTILNPKQPKETPKSFSFDYSYWSHTTPADINYASQKQVYRDIGEEMLQHAFEGYNVCIFAYGQTGAGKSYTMMGKQEKDQQGIIPQLCEDLFSRINDTTNDNMSYSVEVSYMEIYCERVRDLLNPKNKGNLRVREHPLMGPYVEDLSKLAVTSYNDIQDLMDSGNKARTVAATNMNETSSRSHAVFNIIFTQKRHDAETDITTEKVSKISLVDLAGSERADSTGAKGTRLKEGANINKSLTTLGKVISALAEMDSGPNKNKKKKKTDFIPYRDSVLTWLLRENLGEDRWGVWSGDGCGCQAGCDGGTGTSVFLMGVSYWAGGNSRTAMVAALSPADINYDETLSTLRYADRAKQIRCNAVINEDPNNKLIRELKDEVARLRDLLYAQGLGDIIDSRYHGCSLSGSRQHWAEVPTASLHPAALAPGQHHAASDVSDFENNNDARGTELSHRHDNLSTVTNAIAGISPSSSLSALSSRAASVASLHERIMFAPGSEEAIERLKETEKIIAELNETWEEKLRRTEAIRMEREALLAEMGVAMREDGGTLGVFSPKKTPHLVNLNEDPLMSECLLYYIKDGITRVGREDAEKRQDIVLSGHFIKEEHCLFRSDTKTGGEVIVTLEPCEGADTYVNGKKVTEPSILRSGNRIIMGKSHVFRFNHPEQARQERERTPCAETPAEPVDWAFAQRELLEKQGIDMKQEMEQRLQELEDQYRREREEANYLLEQQRLDYESKLEALQKQMDSRYYPEANEEEEEPEDEGEGWEPPRGFDALSGSTKSEQWVNVLLAGCLSLLVLTVQWTEREFELALWAFRKWKWYQFTSLRDLLWGNAIFLKEANAISVELKKKVQFQFVLLTDTLYSPLPPDLLPPDAAKDREKRPFPRTIVAVEVQDQKNGATHYWTLEKLRWVRGGCAGRVRVPTALCLTATMGIPSPCRQRLDLMREMYDRAAEVPSSVIEDCDNVVTGGDPFYDRFPWFRLVGRGICATCSVPAFPAKPAEGVPNIHTGSMGCSFVWLLVALEMHQMGSSDISGCNSSPLFNTCMSERMADLTPSPTFSNPDSDITEPADEQHQGQEEEEEEEEEDLEEDIFPECPLCDGRDPFYDRFPLFSLVGRAFVYLSNLLYPVPLVHRVAIVSEKGEVKGFLRVAVQAISADEEAPDYGSGVRQSGTAKISFDDQHFEKFQSESCPAVGMSRSGTSQEELRIVEGQGQVSDVGPSADEVNNNTCAVTPEDLLLDSPEKPASDGPLEVALDHLKLGSIFTFRVTVLQASSISAEYADIFCQFNFIHRHDEAFSTEPLKNTGRGPPLGFYHVQNIAVEVTKSFIEYIKSQPIVFEVFGHYQQHPFPPLCKDVLSPLRPSRRHFPRVMPLSKPVPATKLSTMTRPTAGPCQCKYDLMVFFEICELEANGDYIPAVVDHRGGMPCHGTFLLHQGIQRRISVTLVHETGSLIRWKEVRELVVGRIRNTPEADESLIDPNILSLNILSSGYIRPSQDDRQFLDSDMPRTFYQFEAAWDSSMHNSLLLNRMENCTQPAVITKDFCMVFYSRDAKLPASRSIRNLFGSGSLRASESNRVTGVYELSLCRVADAGSPGMQRRRRRVLDTSVAYVRGEENLAGWRPRSDSLILDHQWELEKLSLLQEVEKTRHYLLLREKLETTQRLGMETLSPCSSEDSESRSTSCISSPLSADGAPEGRTSPPETPSERQKELAVKCLRLLTHTFNREYSHSHVCISASESKVLLLPQALLGCRGAKGGCLSEMSVTLMRDPSMPALGVTTLTPSSTCPSLVEGCYNAMEVRPPQVSSRAESPDLEPVVEGEQKKSPARRPEEEKEPQRLLVPDIQEIRVSPIVSKKGYLHFLEPHTNGWVKRFVVVRRPYVYIYNSDKDAVERAILNLSKAQVEYSEDQQAMLKTPNTFAVCTEHRGILLQASSDKDMHDWLYAFNPLLAGSIRYQGQLGEGGCTEAIAGGAAGSQGFPSQLWGASLLSGFKYQPGGRTLNLGAHTSPCPHLLTPFVPCFPNQIQAVQKENSPDENLT</sequence>
<dbReference type="Pfam" id="PF12423">
    <property type="entry name" value="KIF1B"/>
    <property type="match status" value="1"/>
</dbReference>
<comment type="caution">
    <text evidence="24">The sequence shown here is derived from an EMBL/GenBank/DDBJ whole genome shotgun (WGS) entry which is preliminary data.</text>
</comment>
<evidence type="ECO:0000256" key="10">
    <source>
        <dbReference type="ARBA" id="ARBA00023136"/>
    </source>
</evidence>
<evidence type="ECO:0000256" key="12">
    <source>
        <dbReference type="ARBA" id="ARBA00023212"/>
    </source>
</evidence>
<feature type="binding site" evidence="18">
    <location>
        <begin position="104"/>
        <end position="111"/>
    </location>
    <ligand>
        <name>ATP</name>
        <dbReference type="ChEBI" id="CHEBI:30616"/>
    </ligand>
</feature>
<dbReference type="FunFam" id="2.60.200.20:FF:000001">
    <property type="entry name" value="Kinesin family member 1B"/>
    <property type="match status" value="1"/>
</dbReference>
<gene>
    <name evidence="25" type="ORF">IHE44_0001792</name>
    <name evidence="24" type="ORF">IHE44_015128</name>
</gene>
<dbReference type="InterPro" id="IPR000253">
    <property type="entry name" value="FHA_dom"/>
</dbReference>
<feature type="coiled-coil region" evidence="19">
    <location>
        <begin position="535"/>
        <end position="562"/>
    </location>
</feature>
<feature type="region of interest" description="Disordered" evidence="20">
    <location>
        <begin position="1842"/>
        <end position="1875"/>
    </location>
</feature>
<feature type="compositionally biased region" description="Acidic residues" evidence="20">
    <location>
        <begin position="791"/>
        <end position="804"/>
    </location>
</feature>
<dbReference type="InterPro" id="IPR001849">
    <property type="entry name" value="PH_domain"/>
</dbReference>
<reference evidence="25 26" key="2">
    <citation type="journal article" date="2021" name="J. Hered.">
        <title>Feather Gene Expression Elucidates the Developmental Basis of Plumage Iridescence in African Starlings.</title>
        <authorList>
            <person name="Rubenstein D.R."/>
            <person name="Corvelo A."/>
            <person name="MacManes M.D."/>
            <person name="Maia R."/>
            <person name="Narzisi G."/>
            <person name="Rousaki A."/>
            <person name="Vandenabeele P."/>
            <person name="Shawkey M.D."/>
            <person name="Solomon J."/>
        </authorList>
    </citation>
    <scope>NUCLEOTIDE SEQUENCE [LARGE SCALE GENOMIC DNA]</scope>
    <source>
        <strain evidence="25">SS15</strain>
    </source>
</reference>
<name>A0A835TWI7_9PASS</name>
<keyword evidence="26" id="KW-1185">Reference proteome</keyword>
<keyword evidence="10" id="KW-0472">Membrane</keyword>